<evidence type="ECO:0000313" key="9">
    <source>
        <dbReference type="Proteomes" id="UP001179952"/>
    </source>
</evidence>
<evidence type="ECO:0000256" key="6">
    <source>
        <dbReference type="SAM" id="SignalP"/>
    </source>
</evidence>
<gene>
    <name evidence="8" type="ORF">QJS04_geneDACA015969</name>
</gene>
<dbReference type="GO" id="GO:0005576">
    <property type="term" value="C:extracellular region"/>
    <property type="evidence" value="ECO:0007669"/>
    <property type="project" value="InterPro"/>
</dbReference>
<name>A0AAV9BE48_ACOGR</name>
<evidence type="ECO:0000256" key="2">
    <source>
        <dbReference type="ARBA" id="ARBA00009923"/>
    </source>
</evidence>
<keyword evidence="3 6" id="KW-0732">Signal</keyword>
<keyword evidence="5" id="KW-0568">Pathogenesis-related protein</keyword>
<evidence type="ECO:0000259" key="7">
    <source>
        <dbReference type="SMART" id="SM00198"/>
    </source>
</evidence>
<dbReference type="SMART" id="SM00198">
    <property type="entry name" value="SCP"/>
    <property type="match status" value="1"/>
</dbReference>
<dbReference type="InterPro" id="IPR035940">
    <property type="entry name" value="CAP_sf"/>
</dbReference>
<comment type="function">
    <text evidence="1">Probably involved in the defense reaction of plants against pathogens.</text>
</comment>
<dbReference type="PROSITE" id="PS01009">
    <property type="entry name" value="CRISP_1"/>
    <property type="match status" value="1"/>
</dbReference>
<dbReference type="Proteomes" id="UP001179952">
    <property type="component" value="Unassembled WGS sequence"/>
</dbReference>
<accession>A0AAV9BE48</accession>
<feature type="chain" id="PRO_5043350544" description="SCP domain-containing protein" evidence="6">
    <location>
        <begin position="24"/>
        <end position="161"/>
    </location>
</feature>
<evidence type="ECO:0000256" key="3">
    <source>
        <dbReference type="ARBA" id="ARBA00022729"/>
    </source>
</evidence>
<dbReference type="Gene3D" id="3.40.33.10">
    <property type="entry name" value="CAP"/>
    <property type="match status" value="1"/>
</dbReference>
<keyword evidence="4" id="KW-1015">Disulfide bond</keyword>
<dbReference type="InterPro" id="IPR014044">
    <property type="entry name" value="CAP_dom"/>
</dbReference>
<evidence type="ECO:0000256" key="4">
    <source>
        <dbReference type="ARBA" id="ARBA00023157"/>
    </source>
</evidence>
<reference evidence="8" key="2">
    <citation type="submission" date="2023-06" db="EMBL/GenBank/DDBJ databases">
        <authorList>
            <person name="Ma L."/>
            <person name="Liu K.-W."/>
            <person name="Li Z."/>
            <person name="Hsiao Y.-Y."/>
            <person name="Qi Y."/>
            <person name="Fu T."/>
            <person name="Tang G."/>
            <person name="Zhang D."/>
            <person name="Sun W.-H."/>
            <person name="Liu D.-K."/>
            <person name="Li Y."/>
            <person name="Chen G.-Z."/>
            <person name="Liu X.-D."/>
            <person name="Liao X.-Y."/>
            <person name="Jiang Y.-T."/>
            <person name="Yu X."/>
            <person name="Hao Y."/>
            <person name="Huang J."/>
            <person name="Zhao X.-W."/>
            <person name="Ke S."/>
            <person name="Chen Y.-Y."/>
            <person name="Wu W.-L."/>
            <person name="Hsu J.-L."/>
            <person name="Lin Y.-F."/>
            <person name="Huang M.-D."/>
            <person name="Li C.-Y."/>
            <person name="Huang L."/>
            <person name="Wang Z.-W."/>
            <person name="Zhao X."/>
            <person name="Zhong W.-Y."/>
            <person name="Peng D.-H."/>
            <person name="Ahmad S."/>
            <person name="Lan S."/>
            <person name="Zhang J.-S."/>
            <person name="Tsai W.-C."/>
            <person name="Van De Peer Y."/>
            <person name="Liu Z.-J."/>
        </authorList>
    </citation>
    <scope>NUCLEOTIDE SEQUENCE</scope>
    <source>
        <strain evidence="8">SCP</strain>
        <tissue evidence="8">Leaves</tissue>
    </source>
</reference>
<comment type="caution">
    <text evidence="8">The sequence shown here is derived from an EMBL/GenBank/DDBJ whole genome shotgun (WGS) entry which is preliminary data.</text>
</comment>
<dbReference type="FunFam" id="3.40.33.10:FF:000006">
    <property type="entry name" value="Putative pathogenesis-related protein 1"/>
    <property type="match status" value="1"/>
</dbReference>
<dbReference type="EMBL" id="JAUJYN010000003">
    <property type="protein sequence ID" value="KAK1275038.1"/>
    <property type="molecule type" value="Genomic_DNA"/>
</dbReference>
<proteinExistence type="inferred from homology"/>
<feature type="domain" description="SCP" evidence="7">
    <location>
        <begin position="25"/>
        <end position="157"/>
    </location>
</feature>
<dbReference type="AlphaFoldDB" id="A0AAV9BE48"/>
<protein>
    <recommendedName>
        <fullName evidence="7">SCP domain-containing protein</fullName>
    </recommendedName>
</protein>
<keyword evidence="9" id="KW-1185">Reference proteome</keyword>
<keyword evidence="5" id="KW-0611">Plant defense</keyword>
<dbReference type="CDD" id="cd05381">
    <property type="entry name" value="CAP_PR-1"/>
    <property type="match status" value="1"/>
</dbReference>
<evidence type="ECO:0000313" key="8">
    <source>
        <dbReference type="EMBL" id="KAK1275038.1"/>
    </source>
</evidence>
<evidence type="ECO:0000256" key="1">
    <source>
        <dbReference type="ARBA" id="ARBA00003143"/>
    </source>
</evidence>
<evidence type="ECO:0000256" key="5">
    <source>
        <dbReference type="ARBA" id="ARBA00023265"/>
    </source>
</evidence>
<dbReference type="InterPro" id="IPR001283">
    <property type="entry name" value="CRISP-related"/>
</dbReference>
<dbReference type="PROSITE" id="PS01010">
    <property type="entry name" value="CRISP_2"/>
    <property type="match status" value="1"/>
</dbReference>
<dbReference type="PANTHER" id="PTHR10334">
    <property type="entry name" value="CYSTEINE-RICH SECRETORY PROTEIN-RELATED"/>
    <property type="match status" value="1"/>
</dbReference>
<dbReference type="PRINTS" id="PR00838">
    <property type="entry name" value="V5ALLERGEN"/>
</dbReference>
<dbReference type="GO" id="GO:0098542">
    <property type="term" value="P:defense response to other organism"/>
    <property type="evidence" value="ECO:0007669"/>
    <property type="project" value="UniProtKB-ARBA"/>
</dbReference>
<feature type="signal peptide" evidence="6">
    <location>
        <begin position="1"/>
        <end position="23"/>
    </location>
</feature>
<comment type="similarity">
    <text evidence="2">Belongs to the CRISP family.</text>
</comment>
<dbReference type="InterPro" id="IPR018244">
    <property type="entry name" value="Allrgn_V5/Tpx1_CS"/>
</dbReference>
<sequence>MRPTSSTLAFALVLIVMAHKTHAQNNPQDFLNAHNAARAKVGVGPMSWDNTVAAYAQNYANQLAGNCQLVHSGGPYGENLFGGSASTFTGVDAVNSWVSEGQYYNYASNTCAAGKVCGHYTQVVWRNSVQLGCARVVCNNGGVIVSCNYKPPGNYVGQKPY</sequence>
<reference evidence="8" key="1">
    <citation type="journal article" date="2023" name="Nat. Commun.">
        <title>Diploid and tetraploid genomes of Acorus and the evolution of monocots.</title>
        <authorList>
            <person name="Ma L."/>
            <person name="Liu K.W."/>
            <person name="Li Z."/>
            <person name="Hsiao Y.Y."/>
            <person name="Qi Y."/>
            <person name="Fu T."/>
            <person name="Tang G.D."/>
            <person name="Zhang D."/>
            <person name="Sun W.H."/>
            <person name="Liu D.K."/>
            <person name="Li Y."/>
            <person name="Chen G.Z."/>
            <person name="Liu X.D."/>
            <person name="Liao X.Y."/>
            <person name="Jiang Y.T."/>
            <person name="Yu X."/>
            <person name="Hao Y."/>
            <person name="Huang J."/>
            <person name="Zhao X.W."/>
            <person name="Ke S."/>
            <person name="Chen Y.Y."/>
            <person name="Wu W.L."/>
            <person name="Hsu J.L."/>
            <person name="Lin Y.F."/>
            <person name="Huang M.D."/>
            <person name="Li C.Y."/>
            <person name="Huang L."/>
            <person name="Wang Z.W."/>
            <person name="Zhao X."/>
            <person name="Zhong W.Y."/>
            <person name="Peng D.H."/>
            <person name="Ahmad S."/>
            <person name="Lan S."/>
            <person name="Zhang J.S."/>
            <person name="Tsai W.C."/>
            <person name="Van de Peer Y."/>
            <person name="Liu Z.J."/>
        </authorList>
    </citation>
    <scope>NUCLEOTIDE SEQUENCE</scope>
    <source>
        <strain evidence="8">SCP</strain>
    </source>
</reference>
<dbReference type="SUPFAM" id="SSF55797">
    <property type="entry name" value="PR-1-like"/>
    <property type="match status" value="1"/>
</dbReference>
<dbReference type="InterPro" id="IPR002413">
    <property type="entry name" value="V5_allergen-like"/>
</dbReference>
<organism evidence="8 9">
    <name type="scientific">Acorus gramineus</name>
    <name type="common">Dwarf sweet flag</name>
    <dbReference type="NCBI Taxonomy" id="55184"/>
    <lineage>
        <taxon>Eukaryota</taxon>
        <taxon>Viridiplantae</taxon>
        <taxon>Streptophyta</taxon>
        <taxon>Embryophyta</taxon>
        <taxon>Tracheophyta</taxon>
        <taxon>Spermatophyta</taxon>
        <taxon>Magnoliopsida</taxon>
        <taxon>Liliopsida</taxon>
        <taxon>Acoraceae</taxon>
        <taxon>Acorus</taxon>
    </lineage>
</organism>
<dbReference type="Pfam" id="PF00188">
    <property type="entry name" value="CAP"/>
    <property type="match status" value="1"/>
</dbReference>
<dbReference type="PRINTS" id="PR00837">
    <property type="entry name" value="V5TPXLIKE"/>
</dbReference>